<dbReference type="STRING" id="195064.SAMN05421721_1256"/>
<keyword evidence="2" id="KW-1185">Reference proteome</keyword>
<proteinExistence type="predicted"/>
<dbReference type="AlphaFoldDB" id="A0A1I4SYX8"/>
<name>A0A1I4SYX8_ECTMO</name>
<dbReference type="InterPro" id="IPR010179">
    <property type="entry name" value="CRISPR-assoc_prot_Cse3"/>
</dbReference>
<accession>A0A1I4SYX8</accession>
<dbReference type="NCBIfam" id="TIGR01907">
    <property type="entry name" value="casE_Cse3"/>
    <property type="match status" value="1"/>
</dbReference>
<dbReference type="RefSeq" id="WP_090487662.1">
    <property type="nucleotide sequence ID" value="NZ_JAJOZD010000012.1"/>
</dbReference>
<dbReference type="SMART" id="SM01101">
    <property type="entry name" value="CRISPR_assoc"/>
    <property type="match status" value="1"/>
</dbReference>
<dbReference type="Pfam" id="PF08798">
    <property type="entry name" value="CRISPR_assoc"/>
    <property type="match status" value="1"/>
</dbReference>
<dbReference type="SUPFAM" id="SSF117987">
    <property type="entry name" value="CRISPR-associated protein"/>
    <property type="match status" value="2"/>
</dbReference>
<sequence length="234" mass="26749">MYLSRVRVATAGLDAHALGQLMAGHAYGNHQLLWRLFPEVTDRPFLFRQELEHDAGLHGSARGMPMFYVLSQVEPIPVPGLLECESKPFAPKLETGQQLAFRLRANPVVARAEEGRRRSRRHDVLMDAKKAAKEEGITDRLMVQERMEDAARAWLGDSERAARRGYRLPIDPQTSGYRQHTFRRKGGEIRFSSIDFEGRLEVTDPERFLQTLEEGIGRSRAFGCGMWMIRRLES</sequence>
<dbReference type="OrthoDB" id="9795689at2"/>
<evidence type="ECO:0000313" key="2">
    <source>
        <dbReference type="Proteomes" id="UP000199556"/>
    </source>
</evidence>
<gene>
    <name evidence="1" type="ORF">SAMN05421721_1256</name>
</gene>
<dbReference type="Gene3D" id="3.30.70.1200">
    <property type="entry name" value="Crispr-associated protein, domain 1"/>
    <property type="match status" value="1"/>
</dbReference>
<dbReference type="Gene3D" id="3.30.70.1210">
    <property type="entry name" value="Crispr-associated protein, domain 2"/>
    <property type="match status" value="1"/>
</dbReference>
<dbReference type="Proteomes" id="UP000199556">
    <property type="component" value="Unassembled WGS sequence"/>
</dbReference>
<protein>
    <submittedName>
        <fullName evidence="1">CRISPR-associated protein, Cse3 family</fullName>
    </submittedName>
</protein>
<evidence type="ECO:0000313" key="1">
    <source>
        <dbReference type="EMBL" id="SFM69631.1"/>
    </source>
</evidence>
<organism evidence="1 2">
    <name type="scientific">Ectothiorhodospira mobilis</name>
    <dbReference type="NCBI Taxonomy" id="195064"/>
    <lineage>
        <taxon>Bacteria</taxon>
        <taxon>Pseudomonadati</taxon>
        <taxon>Pseudomonadota</taxon>
        <taxon>Gammaproteobacteria</taxon>
        <taxon>Chromatiales</taxon>
        <taxon>Ectothiorhodospiraceae</taxon>
        <taxon>Ectothiorhodospira</taxon>
    </lineage>
</organism>
<dbReference type="EMBL" id="FOUO01000025">
    <property type="protein sequence ID" value="SFM69631.1"/>
    <property type="molecule type" value="Genomic_DNA"/>
</dbReference>
<reference evidence="1 2" key="1">
    <citation type="submission" date="2016-10" db="EMBL/GenBank/DDBJ databases">
        <authorList>
            <person name="de Groot N.N."/>
        </authorList>
    </citation>
    <scope>NUCLEOTIDE SEQUENCE [LARGE SCALE GENOMIC DNA]</scope>
    <source>
        <strain evidence="1 2">DSM 4180</strain>
    </source>
</reference>
<dbReference type="CDD" id="cd09727">
    <property type="entry name" value="Cas6_I-E"/>
    <property type="match status" value="1"/>
</dbReference>